<dbReference type="GO" id="GO:0031124">
    <property type="term" value="P:mRNA 3'-end processing"/>
    <property type="evidence" value="ECO:0007669"/>
    <property type="project" value="UniProtKB-UniRule"/>
</dbReference>
<keyword evidence="15" id="KW-1185">Reference proteome</keyword>
<evidence type="ECO:0000259" key="12">
    <source>
        <dbReference type="Pfam" id="PF16573"/>
    </source>
</evidence>
<proteinExistence type="inferred from homology"/>
<feature type="domain" description="Clp1 C-terminal" evidence="11">
    <location>
        <begin position="355"/>
        <end position="484"/>
    </location>
</feature>
<evidence type="ECO:0000256" key="5">
    <source>
        <dbReference type="ARBA" id="ARBA00022664"/>
    </source>
</evidence>
<reference evidence="14" key="1">
    <citation type="journal article" date="2020" name="Stud. Mycol.">
        <title>101 Dothideomycetes genomes: a test case for predicting lifestyles and emergence of pathogens.</title>
        <authorList>
            <person name="Haridas S."/>
            <person name="Albert R."/>
            <person name="Binder M."/>
            <person name="Bloem J."/>
            <person name="Labutti K."/>
            <person name="Salamov A."/>
            <person name="Andreopoulos B."/>
            <person name="Baker S."/>
            <person name="Barry K."/>
            <person name="Bills G."/>
            <person name="Bluhm B."/>
            <person name="Cannon C."/>
            <person name="Castanera R."/>
            <person name="Culley D."/>
            <person name="Daum C."/>
            <person name="Ezra D."/>
            <person name="Gonzalez J."/>
            <person name="Henrissat B."/>
            <person name="Kuo A."/>
            <person name="Liang C."/>
            <person name="Lipzen A."/>
            <person name="Lutzoni F."/>
            <person name="Magnuson J."/>
            <person name="Mondo S."/>
            <person name="Nolan M."/>
            <person name="Ohm R."/>
            <person name="Pangilinan J."/>
            <person name="Park H.-J."/>
            <person name="Ramirez L."/>
            <person name="Alfaro M."/>
            <person name="Sun H."/>
            <person name="Tritt A."/>
            <person name="Yoshinaga Y."/>
            <person name="Zwiers L.-H."/>
            <person name="Turgeon B."/>
            <person name="Goodwin S."/>
            <person name="Spatafora J."/>
            <person name="Crous P."/>
            <person name="Grigoriev I."/>
        </authorList>
    </citation>
    <scope>NUCLEOTIDE SEQUENCE</scope>
    <source>
        <strain evidence="14">CBS 101060</strain>
    </source>
</reference>
<evidence type="ECO:0000256" key="2">
    <source>
        <dbReference type="ARBA" id="ARBA00004123"/>
    </source>
</evidence>
<keyword evidence="5 9" id="KW-0507">mRNA processing</keyword>
<dbReference type="GO" id="GO:0005524">
    <property type="term" value="F:ATP binding"/>
    <property type="evidence" value="ECO:0007669"/>
    <property type="project" value="UniProtKB-UniRule"/>
</dbReference>
<comment type="similarity">
    <text evidence="9">Belongs to the Clp1 family. Clp1 subfamily.</text>
</comment>
<dbReference type="EMBL" id="MU006096">
    <property type="protein sequence ID" value="KAF2838708.1"/>
    <property type="molecule type" value="Genomic_DNA"/>
</dbReference>
<comment type="function">
    <text evidence="1">Polynucleotide 5'-kinase involved in rRNA processing.</text>
</comment>
<evidence type="ECO:0000259" key="13">
    <source>
        <dbReference type="Pfam" id="PF16575"/>
    </source>
</evidence>
<name>A0A9P4VPD5_9PEZI</name>
<dbReference type="GO" id="GO:0051731">
    <property type="term" value="F:polynucleotide 5'-hydroxyl-kinase activity"/>
    <property type="evidence" value="ECO:0007669"/>
    <property type="project" value="InterPro"/>
</dbReference>
<evidence type="ECO:0000256" key="9">
    <source>
        <dbReference type="HAMAP-Rule" id="MF_03035"/>
    </source>
</evidence>
<dbReference type="InterPro" id="IPR038238">
    <property type="entry name" value="Clp1_C_sf"/>
</dbReference>
<comment type="subunit">
    <text evidence="9">Component of a pre-mRNA cleavage factor complex. Interacts directly with PCF11.</text>
</comment>
<keyword evidence="8 9" id="KW-0539">Nucleus</keyword>
<feature type="domain" description="Clp1 P-loop" evidence="13">
    <location>
        <begin position="136"/>
        <end position="348"/>
    </location>
</feature>
<evidence type="ECO:0000256" key="1">
    <source>
        <dbReference type="ARBA" id="ARBA00003798"/>
    </source>
</evidence>
<evidence type="ECO:0000259" key="11">
    <source>
        <dbReference type="Pfam" id="PF06807"/>
    </source>
</evidence>
<dbReference type="GO" id="GO:0005849">
    <property type="term" value="C:mRNA cleavage factor complex"/>
    <property type="evidence" value="ECO:0007669"/>
    <property type="project" value="UniProtKB-UniRule"/>
</dbReference>
<feature type="domain" description="Clp1 N-terminal" evidence="12">
    <location>
        <begin position="33"/>
        <end position="123"/>
    </location>
</feature>
<protein>
    <recommendedName>
        <fullName evidence="4">Polynucleotide 5'-hydroxyl-kinase GRC3</fullName>
    </recommendedName>
    <alternativeName>
        <fullName evidence="3">Polynucleotide 5'-hydroxyl-kinase grc3</fullName>
    </alternativeName>
</protein>
<evidence type="ECO:0000256" key="3">
    <source>
        <dbReference type="ARBA" id="ARBA00018706"/>
    </source>
</evidence>
<dbReference type="Proteomes" id="UP000799429">
    <property type="component" value="Unassembled WGS sequence"/>
</dbReference>
<evidence type="ECO:0000313" key="15">
    <source>
        <dbReference type="Proteomes" id="UP000799429"/>
    </source>
</evidence>
<dbReference type="InterPro" id="IPR032324">
    <property type="entry name" value="Clp1_N"/>
</dbReference>
<dbReference type="GO" id="GO:0006388">
    <property type="term" value="P:tRNA splicing, via endonucleolytic cleavage and ligation"/>
    <property type="evidence" value="ECO:0007669"/>
    <property type="project" value="TreeGrafter"/>
</dbReference>
<dbReference type="FunFam" id="2.60.120.1030:FF:000001">
    <property type="entry name" value="Protein CLP1 homolog 5"/>
    <property type="match status" value="1"/>
</dbReference>
<evidence type="ECO:0000256" key="4">
    <source>
        <dbReference type="ARBA" id="ARBA00019824"/>
    </source>
</evidence>
<comment type="caution">
    <text evidence="14">The sequence shown here is derived from an EMBL/GenBank/DDBJ whole genome shotgun (WGS) entry which is preliminary data.</text>
</comment>
<dbReference type="Gene3D" id="2.60.120.1030">
    <property type="entry name" value="Clp1, DNA binding domain"/>
    <property type="match status" value="1"/>
</dbReference>
<dbReference type="Gene3D" id="2.40.30.330">
    <property type="entry name" value="Pre-mRNA cleavage complex subunit Clp1, C-terminal domain"/>
    <property type="match status" value="1"/>
</dbReference>
<dbReference type="AlphaFoldDB" id="A0A9P4VPD5"/>
<comment type="subcellular location">
    <subcellularLocation>
        <location evidence="2 9">Nucleus</location>
    </subcellularLocation>
</comment>
<sequence>MSLPGLTLPGLTLTSTPLSDPTPTATPPRIHDLKEGTEYRFEVPFTPRAQLRLKLTAGTAELFGTELALKQTYSFGAGAKGAVYTWHGGRLEVQGEADEYVAEETPMSVYANVHFALEGMRGKSGGDTGPRVLVIGPHDSGKSSVVRILTAYAVKAGRLPVVVNLDPRQGVLSVPGSLTATGFGGLLDVEEGWGCSPISGPLGLPVKMPLVYHYGQASSEDNPKYFKPLVSRLALAVTSRWEGEGGGMVGDAEAKSSGCVIDTDGGMSTGKGGYENIAHIVSEFSVNVLLVLGSERLYSDMTRRFSPTPSDSTDPVHVIKLPKSGGCVQRDETYMKTLRHHQIRAYFFGHGNTTLSPYTQMVDFASLSIFRIPASTSTTTSSSYDPGADDDSDDIYALPPSLSKNTKPRSRILEPVEVGLGMQNAILAVTTADPGESHEAIRDASVLGYVYVADVDESKKKVKLLTPETGRVPARAIVWGGWPEGVGDLVG</sequence>
<organism evidence="14 15">
    <name type="scientific">Patellaria atrata CBS 101060</name>
    <dbReference type="NCBI Taxonomy" id="1346257"/>
    <lineage>
        <taxon>Eukaryota</taxon>
        <taxon>Fungi</taxon>
        <taxon>Dikarya</taxon>
        <taxon>Ascomycota</taxon>
        <taxon>Pezizomycotina</taxon>
        <taxon>Dothideomycetes</taxon>
        <taxon>Dothideomycetes incertae sedis</taxon>
        <taxon>Patellariales</taxon>
        <taxon>Patellariaceae</taxon>
        <taxon>Patellaria</taxon>
    </lineage>
</organism>
<dbReference type="InterPro" id="IPR027417">
    <property type="entry name" value="P-loop_NTPase"/>
</dbReference>
<dbReference type="PANTHER" id="PTHR12755">
    <property type="entry name" value="CLEAVAGE/POLYADENYLATION FACTOR IA SUBUNIT CLP1P"/>
    <property type="match status" value="1"/>
</dbReference>
<feature type="region of interest" description="Disordered" evidence="10">
    <location>
        <begin position="1"/>
        <end position="30"/>
    </location>
</feature>
<dbReference type="PANTHER" id="PTHR12755:SF6">
    <property type="entry name" value="POLYRIBONUCLEOTIDE 5'-HYDROXYL-KINASE CLP1"/>
    <property type="match status" value="1"/>
</dbReference>
<feature type="binding site" evidence="9">
    <location>
        <position position="38"/>
    </location>
    <ligand>
        <name>ATP</name>
        <dbReference type="ChEBI" id="CHEBI:30616"/>
    </ligand>
</feature>
<dbReference type="Pfam" id="PF16575">
    <property type="entry name" value="CLP1_P"/>
    <property type="match status" value="1"/>
</dbReference>
<keyword evidence="6 9" id="KW-0547">Nucleotide-binding</keyword>
<dbReference type="InterPro" id="IPR010655">
    <property type="entry name" value="Clp1_C"/>
</dbReference>
<feature type="binding site" evidence="9">
    <location>
        <begin position="139"/>
        <end position="144"/>
    </location>
    <ligand>
        <name>ATP</name>
        <dbReference type="ChEBI" id="CHEBI:30616"/>
    </ligand>
</feature>
<feature type="binding site" evidence="9">
    <location>
        <position position="80"/>
    </location>
    <ligand>
        <name>ATP</name>
        <dbReference type="ChEBI" id="CHEBI:30616"/>
    </ligand>
</feature>
<evidence type="ECO:0000256" key="6">
    <source>
        <dbReference type="ARBA" id="ARBA00022741"/>
    </source>
</evidence>
<dbReference type="InterPro" id="IPR028606">
    <property type="entry name" value="Clp1"/>
</dbReference>
<dbReference type="InterPro" id="IPR045116">
    <property type="entry name" value="Clp1/Grc3"/>
</dbReference>
<evidence type="ECO:0000313" key="14">
    <source>
        <dbReference type="EMBL" id="KAF2838708.1"/>
    </source>
</evidence>
<dbReference type="HAMAP" id="MF_03035">
    <property type="entry name" value="Clp1"/>
    <property type="match status" value="1"/>
</dbReference>
<keyword evidence="7 9" id="KW-0067">ATP-binding</keyword>
<gene>
    <name evidence="9" type="primary">CLP1</name>
    <name evidence="14" type="ORF">M501DRAFT_1004518</name>
</gene>
<accession>A0A9P4VPD5</accession>
<dbReference type="InterPro" id="IPR038239">
    <property type="entry name" value="Clp1_N_sf"/>
</dbReference>
<dbReference type="InterPro" id="IPR032319">
    <property type="entry name" value="CLP1_P"/>
</dbReference>
<feature type="region of interest" description="Disordered" evidence="10">
    <location>
        <begin position="376"/>
        <end position="407"/>
    </location>
</feature>
<dbReference type="Pfam" id="PF06807">
    <property type="entry name" value="Clp1"/>
    <property type="match status" value="1"/>
</dbReference>
<feature type="compositionally biased region" description="Low complexity" evidence="10">
    <location>
        <begin position="376"/>
        <end position="386"/>
    </location>
</feature>
<feature type="compositionally biased region" description="Low complexity" evidence="10">
    <location>
        <begin position="1"/>
        <end position="23"/>
    </location>
</feature>
<comment type="function">
    <text evidence="9">Required for endonucleolytic cleavage during polyadenylation-dependent pre-mRNA 3'-end formation.</text>
</comment>
<evidence type="ECO:0000256" key="10">
    <source>
        <dbReference type="SAM" id="MobiDB-lite"/>
    </source>
</evidence>
<evidence type="ECO:0000256" key="7">
    <source>
        <dbReference type="ARBA" id="ARBA00022840"/>
    </source>
</evidence>
<dbReference type="Pfam" id="PF16573">
    <property type="entry name" value="CLP1_N"/>
    <property type="match status" value="1"/>
</dbReference>
<evidence type="ECO:0000256" key="8">
    <source>
        <dbReference type="ARBA" id="ARBA00023242"/>
    </source>
</evidence>
<dbReference type="OrthoDB" id="258143at2759"/>
<dbReference type="Gene3D" id="3.40.50.300">
    <property type="entry name" value="P-loop containing nucleotide triphosphate hydrolases"/>
    <property type="match status" value="1"/>
</dbReference>